<reference evidence="5 6" key="1">
    <citation type="submission" date="2020-04" db="EMBL/GenBank/DDBJ databases">
        <title>Perkinsus chesapeaki whole genome sequence.</title>
        <authorList>
            <person name="Bogema D.R."/>
        </authorList>
    </citation>
    <scope>NUCLEOTIDE SEQUENCE [LARGE SCALE GENOMIC DNA]</scope>
    <source>
        <strain evidence="5">ATCC PRA-425</strain>
    </source>
</reference>
<dbReference type="Pfam" id="PF00583">
    <property type="entry name" value="Acetyltransf_1"/>
    <property type="match status" value="1"/>
</dbReference>
<dbReference type="AlphaFoldDB" id="A0A7J6L1T9"/>
<dbReference type="EMBL" id="JAAPAO010000851">
    <property type="protein sequence ID" value="KAF4653114.1"/>
    <property type="molecule type" value="Genomic_DNA"/>
</dbReference>
<evidence type="ECO:0000256" key="2">
    <source>
        <dbReference type="ARBA" id="ARBA00023315"/>
    </source>
</evidence>
<comment type="caution">
    <text evidence="5">The sequence shown here is derived from an EMBL/GenBank/DDBJ whole genome shotgun (WGS) entry which is preliminary data.</text>
</comment>
<keyword evidence="6" id="KW-1185">Reference proteome</keyword>
<evidence type="ECO:0000313" key="5">
    <source>
        <dbReference type="EMBL" id="KAF4653114.1"/>
    </source>
</evidence>
<gene>
    <name evidence="5" type="ORF">FOL47_010703</name>
</gene>
<dbReference type="PANTHER" id="PTHR43420">
    <property type="entry name" value="ACETYLTRANSFERASE"/>
    <property type="match status" value="1"/>
</dbReference>
<keyword evidence="3" id="KW-0732">Signal</keyword>
<dbReference type="InterPro" id="IPR000182">
    <property type="entry name" value="GNAT_dom"/>
</dbReference>
<keyword evidence="2" id="KW-0012">Acyltransferase</keyword>
<evidence type="ECO:0000259" key="4">
    <source>
        <dbReference type="PROSITE" id="PS51186"/>
    </source>
</evidence>
<sequence>MRAFFYLWFSNVAVLSVTESIQHRNYTDGDQYEGVKLTQCKFMGSIPCYVAVDTDRSAKTVVGYIRIRVPFQLDSEEEELVRAKLLNPKQKGNFGRVVYVGVEKDYQGHGIGRQLVTYAIEKGKERKDTLAMTLYTGKNNTPAISLYEKLGFVNVGDYDMAHYEFAYYYAKTRSETLRRTTQLSRL</sequence>
<feature type="domain" description="N-acetyltransferase" evidence="4">
    <location>
        <begin position="32"/>
        <end position="174"/>
    </location>
</feature>
<dbReference type="InterPro" id="IPR016181">
    <property type="entry name" value="Acyl_CoA_acyltransferase"/>
</dbReference>
<dbReference type="Proteomes" id="UP000591131">
    <property type="component" value="Unassembled WGS sequence"/>
</dbReference>
<protein>
    <recommendedName>
        <fullName evidence="4">N-acetyltransferase domain-containing protein</fullName>
    </recommendedName>
</protein>
<dbReference type="SUPFAM" id="SSF55729">
    <property type="entry name" value="Acyl-CoA N-acyltransferases (Nat)"/>
    <property type="match status" value="1"/>
</dbReference>
<feature type="signal peptide" evidence="3">
    <location>
        <begin position="1"/>
        <end position="20"/>
    </location>
</feature>
<dbReference type="CDD" id="cd04301">
    <property type="entry name" value="NAT_SF"/>
    <property type="match status" value="1"/>
</dbReference>
<accession>A0A7J6L1T9</accession>
<dbReference type="Gene3D" id="3.40.630.30">
    <property type="match status" value="1"/>
</dbReference>
<evidence type="ECO:0000256" key="3">
    <source>
        <dbReference type="SAM" id="SignalP"/>
    </source>
</evidence>
<evidence type="ECO:0000256" key="1">
    <source>
        <dbReference type="ARBA" id="ARBA00022679"/>
    </source>
</evidence>
<evidence type="ECO:0000313" key="6">
    <source>
        <dbReference type="Proteomes" id="UP000591131"/>
    </source>
</evidence>
<organism evidence="5 6">
    <name type="scientific">Perkinsus chesapeaki</name>
    <name type="common">Clam parasite</name>
    <name type="synonym">Perkinsus andrewsi</name>
    <dbReference type="NCBI Taxonomy" id="330153"/>
    <lineage>
        <taxon>Eukaryota</taxon>
        <taxon>Sar</taxon>
        <taxon>Alveolata</taxon>
        <taxon>Perkinsozoa</taxon>
        <taxon>Perkinsea</taxon>
        <taxon>Perkinsida</taxon>
        <taxon>Perkinsidae</taxon>
        <taxon>Perkinsus</taxon>
    </lineage>
</organism>
<dbReference type="OrthoDB" id="47374at2759"/>
<dbReference type="PROSITE" id="PS51186">
    <property type="entry name" value="GNAT"/>
    <property type="match status" value="1"/>
</dbReference>
<keyword evidence="1" id="KW-0808">Transferase</keyword>
<dbReference type="GO" id="GO:0016747">
    <property type="term" value="F:acyltransferase activity, transferring groups other than amino-acyl groups"/>
    <property type="evidence" value="ECO:0007669"/>
    <property type="project" value="InterPro"/>
</dbReference>
<dbReference type="InterPro" id="IPR050680">
    <property type="entry name" value="YpeA/RimI_acetyltransf"/>
</dbReference>
<name>A0A7J6L1T9_PERCH</name>
<proteinExistence type="predicted"/>
<feature type="chain" id="PRO_5029702129" description="N-acetyltransferase domain-containing protein" evidence="3">
    <location>
        <begin position="21"/>
        <end position="186"/>
    </location>
</feature>